<name>A0A2A7AZC1_9FIRM</name>
<proteinExistence type="predicted"/>
<reference evidence="1 2" key="1">
    <citation type="journal article" date="2017" name="Front. Microbiol.">
        <title>New Insights into the Diversity of the Genus Faecalibacterium.</title>
        <authorList>
            <person name="Benevides L."/>
            <person name="Burman S."/>
            <person name="Martin R."/>
            <person name="Robert V."/>
            <person name="Thomas M."/>
            <person name="Miquel S."/>
            <person name="Chain F."/>
            <person name="Sokol H."/>
            <person name="Bermudez-Humaran L.G."/>
            <person name="Morrison M."/>
            <person name="Langella P."/>
            <person name="Azevedo V.A."/>
            <person name="Chatel J.M."/>
            <person name="Soares S."/>
        </authorList>
    </citation>
    <scope>NUCLEOTIDE SEQUENCE [LARGE SCALE GENOMIC DNA]</scope>
    <source>
        <strain evidence="1 2">CNCM I 4644</strain>
    </source>
</reference>
<evidence type="ECO:0000313" key="1">
    <source>
        <dbReference type="EMBL" id="PDX84420.1"/>
    </source>
</evidence>
<sequence>MTSETQFLQVFWHKILSLNFVQNNGGAFCMRGSGRQGSIPTLRLPVFHGKMRKQKAGSVVERRRKATLPAV</sequence>
<comment type="caution">
    <text evidence="1">The sequence shown here is derived from an EMBL/GenBank/DDBJ whole genome shotgun (WGS) entry which is preliminary data.</text>
</comment>
<evidence type="ECO:0000313" key="2">
    <source>
        <dbReference type="Proteomes" id="UP000220480"/>
    </source>
</evidence>
<dbReference type="EMBL" id="NMTZ01000014">
    <property type="protein sequence ID" value="PDX84420.1"/>
    <property type="molecule type" value="Genomic_DNA"/>
</dbReference>
<organism evidence="1 2">
    <name type="scientific">Faecalibacterium prausnitzii</name>
    <dbReference type="NCBI Taxonomy" id="853"/>
    <lineage>
        <taxon>Bacteria</taxon>
        <taxon>Bacillati</taxon>
        <taxon>Bacillota</taxon>
        <taxon>Clostridia</taxon>
        <taxon>Eubacteriales</taxon>
        <taxon>Oscillospiraceae</taxon>
        <taxon>Faecalibacterium</taxon>
    </lineage>
</organism>
<gene>
    <name evidence="1" type="ORF">CGS59_05635</name>
</gene>
<accession>A0A2A7AZC1</accession>
<dbReference type="Proteomes" id="UP000220480">
    <property type="component" value="Unassembled WGS sequence"/>
</dbReference>
<protein>
    <submittedName>
        <fullName evidence="1">Uncharacterized protein</fullName>
    </submittedName>
</protein>
<dbReference type="AlphaFoldDB" id="A0A2A7AZC1"/>